<dbReference type="AlphaFoldDB" id="A0A6J4V375"/>
<dbReference type="PANTHER" id="PTHR40265">
    <property type="entry name" value="BLL2707 PROTEIN"/>
    <property type="match status" value="1"/>
</dbReference>
<dbReference type="PROSITE" id="PS51819">
    <property type="entry name" value="VOC"/>
    <property type="match status" value="1"/>
</dbReference>
<feature type="region of interest" description="Disordered" evidence="1">
    <location>
        <begin position="99"/>
        <end position="127"/>
    </location>
</feature>
<dbReference type="InterPro" id="IPR029068">
    <property type="entry name" value="Glyas_Bleomycin-R_OHBP_Dase"/>
</dbReference>
<accession>A0A6J4V375</accession>
<protein>
    <recommendedName>
        <fullName evidence="2">VOC domain-containing protein</fullName>
    </recommendedName>
</protein>
<dbReference type="InterPro" id="IPR025870">
    <property type="entry name" value="Glyoxalase-like_dom"/>
</dbReference>
<feature type="non-terminal residue" evidence="3">
    <location>
        <position position="169"/>
    </location>
</feature>
<evidence type="ECO:0000256" key="1">
    <source>
        <dbReference type="SAM" id="MobiDB-lite"/>
    </source>
</evidence>
<feature type="compositionally biased region" description="Basic and acidic residues" evidence="1">
    <location>
        <begin position="110"/>
        <end position="121"/>
    </location>
</feature>
<dbReference type="EMBL" id="CADCWE010000259">
    <property type="protein sequence ID" value="CAA9564098.1"/>
    <property type="molecule type" value="Genomic_DNA"/>
</dbReference>
<dbReference type="SUPFAM" id="SSF54593">
    <property type="entry name" value="Glyoxalase/Bleomycin resistance protein/Dihydroxybiphenyl dioxygenase"/>
    <property type="match status" value="1"/>
</dbReference>
<dbReference type="InterPro" id="IPR037523">
    <property type="entry name" value="VOC_core"/>
</dbReference>
<feature type="domain" description="VOC" evidence="2">
    <location>
        <begin position="4"/>
        <end position="138"/>
    </location>
</feature>
<dbReference type="Gene3D" id="3.10.180.10">
    <property type="entry name" value="2,3-Dihydroxybiphenyl 1,2-Dioxygenase, domain 1"/>
    <property type="match status" value="1"/>
</dbReference>
<evidence type="ECO:0000313" key="3">
    <source>
        <dbReference type="EMBL" id="CAA9564098.1"/>
    </source>
</evidence>
<gene>
    <name evidence="3" type="ORF">AVDCRST_MAG73-4001</name>
</gene>
<reference evidence="3" key="1">
    <citation type="submission" date="2020-02" db="EMBL/GenBank/DDBJ databases">
        <authorList>
            <person name="Meier V. D."/>
        </authorList>
    </citation>
    <scope>NUCLEOTIDE SEQUENCE</scope>
    <source>
        <strain evidence="3">AVDCRST_MAG73</strain>
    </source>
</reference>
<proteinExistence type="predicted"/>
<sequence>MPSMIDHVVIVVRDLARAAADYAQLGFTVTPGGEHTGGGTHNALIAFADGSYLELIAFRRPDTPQDHPWWAKLARGEGLADYALLCDDLTADLDAAQERGLDAGPPEAGGRQRPDGQRVEWRNASLPPGRGRSALPFLIEDVTPRALRVAGPPATEHALGMTVVAGLTV</sequence>
<evidence type="ECO:0000259" key="2">
    <source>
        <dbReference type="PROSITE" id="PS51819"/>
    </source>
</evidence>
<dbReference type="Pfam" id="PF13468">
    <property type="entry name" value="Glyoxalase_3"/>
    <property type="match status" value="1"/>
</dbReference>
<name>A0A6J4V375_9BACT</name>
<organism evidence="3">
    <name type="scientific">uncultured Thermomicrobiales bacterium</name>
    <dbReference type="NCBI Taxonomy" id="1645740"/>
    <lineage>
        <taxon>Bacteria</taxon>
        <taxon>Pseudomonadati</taxon>
        <taxon>Thermomicrobiota</taxon>
        <taxon>Thermomicrobia</taxon>
        <taxon>Thermomicrobiales</taxon>
        <taxon>environmental samples</taxon>
    </lineage>
</organism>
<dbReference type="PANTHER" id="PTHR40265:SF1">
    <property type="entry name" value="GLYOXALASE-LIKE DOMAIN-CONTAINING PROTEIN"/>
    <property type="match status" value="1"/>
</dbReference>